<proteinExistence type="predicted"/>
<evidence type="ECO:0000313" key="12">
    <source>
        <dbReference type="EMBL" id="MCY9281763.1"/>
    </source>
</evidence>
<dbReference type="FunFam" id="1.10.10.10:FF:000018">
    <property type="entry name" value="DNA-binding response regulator ResD"/>
    <property type="match status" value="1"/>
</dbReference>
<gene>
    <name evidence="12" type="ORF">MOE73_16995</name>
</gene>
<dbReference type="Gene3D" id="1.10.10.10">
    <property type="entry name" value="Winged helix-like DNA-binding domain superfamily/Winged helix DNA-binding domain"/>
    <property type="match status" value="1"/>
</dbReference>
<dbReference type="GO" id="GO:0032993">
    <property type="term" value="C:protein-DNA complex"/>
    <property type="evidence" value="ECO:0007669"/>
    <property type="project" value="TreeGrafter"/>
</dbReference>
<dbReference type="CDD" id="cd17574">
    <property type="entry name" value="REC_OmpR"/>
    <property type="match status" value="1"/>
</dbReference>
<evidence type="ECO:0000259" key="10">
    <source>
        <dbReference type="PROSITE" id="PS50110"/>
    </source>
</evidence>
<keyword evidence="6 9" id="KW-0238">DNA-binding</keyword>
<dbReference type="EMBL" id="JALAXI010000015">
    <property type="protein sequence ID" value="MCY9281763.1"/>
    <property type="molecule type" value="Genomic_DNA"/>
</dbReference>
<feature type="modified residue" description="4-aspartylphosphate" evidence="8">
    <location>
        <position position="53"/>
    </location>
</feature>
<dbReference type="GO" id="GO:0000156">
    <property type="term" value="F:phosphorelay response regulator activity"/>
    <property type="evidence" value="ECO:0007669"/>
    <property type="project" value="TreeGrafter"/>
</dbReference>
<dbReference type="Gene3D" id="3.40.50.2300">
    <property type="match status" value="1"/>
</dbReference>
<dbReference type="GeneID" id="56672707"/>
<dbReference type="InterPro" id="IPR011006">
    <property type="entry name" value="CheY-like_superfamily"/>
</dbReference>
<dbReference type="SUPFAM" id="SSF46894">
    <property type="entry name" value="C-terminal effector domain of the bipartite response regulators"/>
    <property type="match status" value="1"/>
</dbReference>
<evidence type="ECO:0000256" key="4">
    <source>
        <dbReference type="ARBA" id="ARBA00023012"/>
    </source>
</evidence>
<dbReference type="CDD" id="cd00383">
    <property type="entry name" value="trans_reg_C"/>
    <property type="match status" value="1"/>
</dbReference>
<dbReference type="Pfam" id="PF00072">
    <property type="entry name" value="Response_reg"/>
    <property type="match status" value="1"/>
</dbReference>
<evidence type="ECO:0000256" key="2">
    <source>
        <dbReference type="ARBA" id="ARBA00022490"/>
    </source>
</evidence>
<dbReference type="AlphaFoldDB" id="A0AA90F348"/>
<evidence type="ECO:0000313" key="13">
    <source>
        <dbReference type="Proteomes" id="UP001066455"/>
    </source>
</evidence>
<dbReference type="Pfam" id="PF00486">
    <property type="entry name" value="Trans_reg_C"/>
    <property type="match status" value="1"/>
</dbReference>
<evidence type="ECO:0000256" key="5">
    <source>
        <dbReference type="ARBA" id="ARBA00023015"/>
    </source>
</evidence>
<keyword evidence="4" id="KW-0902">Two-component regulatory system</keyword>
<dbReference type="GO" id="GO:0000976">
    <property type="term" value="F:transcription cis-regulatory region binding"/>
    <property type="evidence" value="ECO:0007669"/>
    <property type="project" value="TreeGrafter"/>
</dbReference>
<keyword evidence="3 8" id="KW-0597">Phosphoprotein</keyword>
<feature type="domain" description="Response regulatory" evidence="10">
    <location>
        <begin position="4"/>
        <end position="117"/>
    </location>
</feature>
<dbReference type="PANTHER" id="PTHR48111:SF40">
    <property type="entry name" value="PHOSPHATE REGULON TRANSCRIPTIONAL REGULATORY PROTEIN PHOB"/>
    <property type="match status" value="1"/>
</dbReference>
<keyword evidence="5" id="KW-0805">Transcription regulation</keyword>
<dbReference type="GO" id="GO:0005829">
    <property type="term" value="C:cytosol"/>
    <property type="evidence" value="ECO:0007669"/>
    <property type="project" value="TreeGrafter"/>
</dbReference>
<dbReference type="PROSITE" id="PS51755">
    <property type="entry name" value="OMPR_PHOB"/>
    <property type="match status" value="1"/>
</dbReference>
<sequence>MKETILVVDDDAEIIELMKDFLEIENYNVLTAFNGEQALSIVNKQEVDCILLDVMMPGESGFSICKKLRDIKDVPILFLSAKEDPTDKIRGLSVGGDDYIVKTATPGEIVARIKAVRRRSGQQKPGHSFNGLTIDYLSREVHIHGRKVSLTSKEFDLLSLLSRHPHQVFTHDQIIQFIWGEHYSDPHTVRVFVARIREKIEETPSRPRWILTVWGVGYKFVEGA</sequence>
<evidence type="ECO:0000256" key="3">
    <source>
        <dbReference type="ARBA" id="ARBA00022553"/>
    </source>
</evidence>
<accession>A0AA90F348</accession>
<dbReference type="FunFam" id="3.40.50.2300:FF:000001">
    <property type="entry name" value="DNA-binding response regulator PhoB"/>
    <property type="match status" value="1"/>
</dbReference>
<dbReference type="GO" id="GO:0006355">
    <property type="term" value="P:regulation of DNA-templated transcription"/>
    <property type="evidence" value="ECO:0007669"/>
    <property type="project" value="InterPro"/>
</dbReference>
<reference evidence="12" key="1">
    <citation type="submission" date="2022-02" db="EMBL/GenBank/DDBJ databases">
        <title>Crop Bioprotection Bacillus Genome Sequencing.</title>
        <authorList>
            <person name="Dunlap C."/>
        </authorList>
    </citation>
    <scope>NUCLEOTIDE SEQUENCE</scope>
    <source>
        <strain evidence="12">T20C14</strain>
    </source>
</reference>
<dbReference type="InterPro" id="IPR001789">
    <property type="entry name" value="Sig_transdc_resp-reg_receiver"/>
</dbReference>
<dbReference type="RefSeq" id="WP_105980114.1">
    <property type="nucleotide sequence ID" value="NZ_JAHHYY010000003.1"/>
</dbReference>
<dbReference type="InterPro" id="IPR001867">
    <property type="entry name" value="OmpR/PhoB-type_DNA-bd"/>
</dbReference>
<evidence type="ECO:0000256" key="1">
    <source>
        <dbReference type="ARBA" id="ARBA00004496"/>
    </source>
</evidence>
<dbReference type="InterPro" id="IPR039420">
    <property type="entry name" value="WalR-like"/>
</dbReference>
<dbReference type="SMART" id="SM00862">
    <property type="entry name" value="Trans_reg_C"/>
    <property type="match status" value="1"/>
</dbReference>
<name>A0AA90F348_9BACI</name>
<protein>
    <submittedName>
        <fullName evidence="12">Response regulator transcription factor</fullName>
    </submittedName>
</protein>
<evidence type="ECO:0000256" key="7">
    <source>
        <dbReference type="ARBA" id="ARBA00023163"/>
    </source>
</evidence>
<feature type="DNA-binding region" description="OmpR/PhoB-type" evidence="9">
    <location>
        <begin position="124"/>
        <end position="222"/>
    </location>
</feature>
<dbReference type="InterPro" id="IPR016032">
    <property type="entry name" value="Sig_transdc_resp-reg_C-effctor"/>
</dbReference>
<organism evidence="12 13">
    <name type="scientific">Bacillus haynesii</name>
    <dbReference type="NCBI Taxonomy" id="1925021"/>
    <lineage>
        <taxon>Bacteria</taxon>
        <taxon>Bacillati</taxon>
        <taxon>Bacillota</taxon>
        <taxon>Bacilli</taxon>
        <taxon>Bacillales</taxon>
        <taxon>Bacillaceae</taxon>
        <taxon>Bacillus</taxon>
    </lineage>
</organism>
<evidence type="ECO:0000256" key="6">
    <source>
        <dbReference type="ARBA" id="ARBA00023125"/>
    </source>
</evidence>
<dbReference type="InterPro" id="IPR036388">
    <property type="entry name" value="WH-like_DNA-bd_sf"/>
</dbReference>
<dbReference type="PROSITE" id="PS50110">
    <property type="entry name" value="RESPONSE_REGULATORY"/>
    <property type="match status" value="1"/>
</dbReference>
<dbReference type="SUPFAM" id="SSF52172">
    <property type="entry name" value="CheY-like"/>
    <property type="match status" value="1"/>
</dbReference>
<dbReference type="Proteomes" id="UP001066455">
    <property type="component" value="Unassembled WGS sequence"/>
</dbReference>
<comment type="caution">
    <text evidence="12">The sequence shown here is derived from an EMBL/GenBank/DDBJ whole genome shotgun (WGS) entry which is preliminary data.</text>
</comment>
<evidence type="ECO:0000259" key="11">
    <source>
        <dbReference type="PROSITE" id="PS51755"/>
    </source>
</evidence>
<dbReference type="SMART" id="SM00448">
    <property type="entry name" value="REC"/>
    <property type="match status" value="1"/>
</dbReference>
<evidence type="ECO:0000256" key="8">
    <source>
        <dbReference type="PROSITE-ProRule" id="PRU00169"/>
    </source>
</evidence>
<keyword evidence="2" id="KW-0963">Cytoplasm</keyword>
<keyword evidence="7" id="KW-0804">Transcription</keyword>
<evidence type="ECO:0000256" key="9">
    <source>
        <dbReference type="PROSITE-ProRule" id="PRU01091"/>
    </source>
</evidence>
<dbReference type="PANTHER" id="PTHR48111">
    <property type="entry name" value="REGULATOR OF RPOS"/>
    <property type="match status" value="1"/>
</dbReference>
<dbReference type="Gene3D" id="6.10.250.690">
    <property type="match status" value="1"/>
</dbReference>
<feature type="domain" description="OmpR/PhoB-type" evidence="11">
    <location>
        <begin position="124"/>
        <end position="222"/>
    </location>
</feature>
<comment type="subcellular location">
    <subcellularLocation>
        <location evidence="1">Cytoplasm</location>
    </subcellularLocation>
</comment>